<comment type="caution">
    <text evidence="6">The sequence shown here is derived from an EMBL/GenBank/DDBJ whole genome shotgun (WGS) entry which is preliminary data.</text>
</comment>
<dbReference type="RefSeq" id="WP_132766636.1">
    <property type="nucleotide sequence ID" value="NZ_SMAB01000001.1"/>
</dbReference>
<sequence>MDKKDLAHFKELLLAERNSILHQFQVNNSFGLDENLNDSIGELTSYDNHPADIGTEVFERGKDIALQENERHILDLVDEALQRFENGTYGYCVTCHQEIPKERLEAIPYAKYCIKHQTNNEISIQRPIEEQFLRPPFGRTSFDGKVNETEFDGEDAWQTVARYGTSNSADYFANAMDYNHTWIESDEPDGYVDQIEGFLVTDITGSPSVDHIDVVRNEVYEAYIKSHEGEEGIAEIHIDDKNENEK</sequence>
<dbReference type="Proteomes" id="UP000295788">
    <property type="component" value="Unassembled WGS sequence"/>
</dbReference>
<dbReference type="SUPFAM" id="SSF57716">
    <property type="entry name" value="Glucocorticoid receptor-like (DNA-binding domain)"/>
    <property type="match status" value="1"/>
</dbReference>
<dbReference type="InterPro" id="IPR000962">
    <property type="entry name" value="Znf_DskA_TraR"/>
</dbReference>
<dbReference type="PANTHER" id="PTHR33823">
    <property type="entry name" value="RNA POLYMERASE-BINDING TRANSCRIPTION FACTOR DKSA-RELATED"/>
    <property type="match status" value="1"/>
</dbReference>
<dbReference type="AlphaFoldDB" id="A0A4R3KLB3"/>
<evidence type="ECO:0000259" key="5">
    <source>
        <dbReference type="Pfam" id="PF01258"/>
    </source>
</evidence>
<dbReference type="PANTHER" id="PTHR33823:SF4">
    <property type="entry name" value="GENERAL STRESS PROTEIN 16O"/>
    <property type="match status" value="1"/>
</dbReference>
<keyword evidence="3" id="KW-0862">Zinc</keyword>
<keyword evidence="7" id="KW-1185">Reference proteome</keyword>
<dbReference type="OrthoDB" id="9811543at2"/>
<dbReference type="InterPro" id="IPR037187">
    <property type="entry name" value="DnaK_N"/>
</dbReference>
<protein>
    <submittedName>
        <fullName evidence="6">TraR/DksA family transcriptional regulator</fullName>
    </submittedName>
</protein>
<keyword evidence="2" id="KW-0863">Zinc-finger</keyword>
<keyword evidence="1" id="KW-0479">Metal-binding</keyword>
<dbReference type="Pfam" id="PF01258">
    <property type="entry name" value="zf-dskA_traR"/>
    <property type="match status" value="1"/>
</dbReference>
<dbReference type="InterPro" id="IPR014240">
    <property type="entry name" value="YteA"/>
</dbReference>
<evidence type="ECO:0000313" key="7">
    <source>
        <dbReference type="Proteomes" id="UP000295788"/>
    </source>
</evidence>
<organism evidence="6 7">
    <name type="scientific">Tepidibacillus fermentans</name>
    <dbReference type="NCBI Taxonomy" id="1281767"/>
    <lineage>
        <taxon>Bacteria</taxon>
        <taxon>Bacillati</taxon>
        <taxon>Bacillota</taxon>
        <taxon>Bacilli</taxon>
        <taxon>Bacillales</taxon>
        <taxon>Bacillaceae</taxon>
        <taxon>Tepidibacillus</taxon>
    </lineage>
</organism>
<dbReference type="Gene3D" id="1.20.120.910">
    <property type="entry name" value="DksA, coiled-coil domain"/>
    <property type="match status" value="1"/>
</dbReference>
<accession>A0A4R3KLB3</accession>
<dbReference type="SUPFAM" id="SSF109635">
    <property type="entry name" value="DnaK suppressor protein DksA, alpha-hairpin domain"/>
    <property type="match status" value="1"/>
</dbReference>
<name>A0A4R3KLB3_9BACI</name>
<feature type="zinc finger region" description="dksA C4-type" evidence="4">
    <location>
        <begin position="92"/>
        <end position="116"/>
    </location>
</feature>
<dbReference type="EMBL" id="SMAB01000001">
    <property type="protein sequence ID" value="TCS84392.1"/>
    <property type="molecule type" value="Genomic_DNA"/>
</dbReference>
<evidence type="ECO:0000256" key="4">
    <source>
        <dbReference type="PROSITE-ProRule" id="PRU00510"/>
    </source>
</evidence>
<proteinExistence type="predicted"/>
<evidence type="ECO:0000256" key="2">
    <source>
        <dbReference type="ARBA" id="ARBA00022771"/>
    </source>
</evidence>
<reference evidence="6 7" key="1">
    <citation type="submission" date="2019-03" db="EMBL/GenBank/DDBJ databases">
        <title>Genomic Encyclopedia of Type Strains, Phase IV (KMG-IV): sequencing the most valuable type-strain genomes for metagenomic binning, comparative biology and taxonomic classification.</title>
        <authorList>
            <person name="Goeker M."/>
        </authorList>
    </citation>
    <scope>NUCLEOTIDE SEQUENCE [LARGE SCALE GENOMIC DNA]</scope>
    <source>
        <strain evidence="6 7">DSM 23802</strain>
    </source>
</reference>
<evidence type="ECO:0000313" key="6">
    <source>
        <dbReference type="EMBL" id="TCS84392.1"/>
    </source>
</evidence>
<feature type="domain" description="Zinc finger DksA/TraR C4-type" evidence="5">
    <location>
        <begin position="87"/>
        <end position="114"/>
    </location>
</feature>
<dbReference type="NCBIfam" id="TIGR02890">
    <property type="entry name" value="bacill_yteA"/>
    <property type="match status" value="1"/>
</dbReference>
<dbReference type="PROSITE" id="PS51128">
    <property type="entry name" value="ZF_DKSA_2"/>
    <property type="match status" value="1"/>
</dbReference>
<gene>
    <name evidence="6" type="ORF">EDD72_10156</name>
</gene>
<evidence type="ECO:0000256" key="1">
    <source>
        <dbReference type="ARBA" id="ARBA00022723"/>
    </source>
</evidence>
<dbReference type="GO" id="GO:0008270">
    <property type="term" value="F:zinc ion binding"/>
    <property type="evidence" value="ECO:0007669"/>
    <property type="project" value="UniProtKB-KW"/>
</dbReference>
<evidence type="ECO:0000256" key="3">
    <source>
        <dbReference type="ARBA" id="ARBA00022833"/>
    </source>
</evidence>